<organism evidence="1 2">
    <name type="scientific">Variovorax ginsengisoli</name>
    <dbReference type="NCBI Taxonomy" id="363844"/>
    <lineage>
        <taxon>Bacteria</taxon>
        <taxon>Pseudomonadati</taxon>
        <taxon>Pseudomonadota</taxon>
        <taxon>Betaproteobacteria</taxon>
        <taxon>Burkholderiales</taxon>
        <taxon>Comamonadaceae</taxon>
        <taxon>Variovorax</taxon>
    </lineage>
</organism>
<dbReference type="EMBL" id="JAUSRO010000014">
    <property type="protein sequence ID" value="MDP9901828.1"/>
    <property type="molecule type" value="Genomic_DNA"/>
</dbReference>
<evidence type="ECO:0000313" key="2">
    <source>
        <dbReference type="Proteomes" id="UP001226867"/>
    </source>
</evidence>
<keyword evidence="2" id="KW-1185">Reference proteome</keyword>
<reference evidence="1 2" key="1">
    <citation type="submission" date="2023-07" db="EMBL/GenBank/DDBJ databases">
        <title>Sorghum-associated microbial communities from plants grown in Nebraska, USA.</title>
        <authorList>
            <person name="Schachtman D."/>
        </authorList>
    </citation>
    <scope>NUCLEOTIDE SEQUENCE [LARGE SCALE GENOMIC DNA]</scope>
    <source>
        <strain evidence="1 2">DS1607</strain>
    </source>
</reference>
<proteinExistence type="predicted"/>
<evidence type="ECO:0000313" key="1">
    <source>
        <dbReference type="EMBL" id="MDP9901828.1"/>
    </source>
</evidence>
<accession>A0ABT9SBW3</accession>
<sequence>MSNEPGRIRVEPDQQLTSHREAGKLHLLSEGRIKVTLRSIRCVDVHGITDLETHQITRAFGSVSHFLRFANGGEVRFAYNAAGALLEFVANDVEVGVIGGDRIVLRQPD</sequence>
<dbReference type="RefSeq" id="WP_307691596.1">
    <property type="nucleotide sequence ID" value="NZ_JAUSRO010000014.1"/>
</dbReference>
<name>A0ABT9SBW3_9BURK</name>
<comment type="caution">
    <text evidence="1">The sequence shown here is derived from an EMBL/GenBank/DDBJ whole genome shotgun (WGS) entry which is preliminary data.</text>
</comment>
<gene>
    <name evidence="1" type="ORF">J2W36_004098</name>
</gene>
<protein>
    <submittedName>
        <fullName evidence="1">Uncharacterized protein</fullName>
    </submittedName>
</protein>
<dbReference type="Proteomes" id="UP001226867">
    <property type="component" value="Unassembled WGS sequence"/>
</dbReference>